<comment type="subcellular location">
    <subcellularLocation>
        <location evidence="1">Cytoplasm</location>
    </subcellularLocation>
</comment>
<evidence type="ECO:0000256" key="3">
    <source>
        <dbReference type="ARBA" id="ARBA00022490"/>
    </source>
</evidence>
<dbReference type="InterPro" id="IPR007838">
    <property type="entry name" value="Cell_div_ZapA-like"/>
</dbReference>
<dbReference type="RefSeq" id="WP_054067594.1">
    <property type="nucleotide sequence ID" value="NZ_CAUCIF010000004.1"/>
</dbReference>
<sequence>MSKLDVTILHQDYVLTCPDGQEAQLLEAVERVDQQFQKMRDSSKLRAREHVAVLLAVNLAFENLKLREQLLDLQQQLSSQLSNEDGERLQTLEALLAQEQAQAEQLLQRLDQALGTEPSSADEAQAQPSLDNDNGVELPAAPQEPQ</sequence>
<feature type="region of interest" description="Disordered" evidence="10">
    <location>
        <begin position="108"/>
        <end position="146"/>
    </location>
</feature>
<evidence type="ECO:0000256" key="4">
    <source>
        <dbReference type="ARBA" id="ARBA00022618"/>
    </source>
</evidence>
<evidence type="ECO:0000256" key="6">
    <source>
        <dbReference type="ARBA" id="ARBA00023306"/>
    </source>
</evidence>
<keyword evidence="3" id="KW-0963">Cytoplasm</keyword>
<proteinExistence type="predicted"/>
<organism evidence="12 13">
    <name type="scientific">Comamonas kerstersii</name>
    <dbReference type="NCBI Taxonomy" id="225992"/>
    <lineage>
        <taxon>Bacteria</taxon>
        <taxon>Pseudomonadati</taxon>
        <taxon>Pseudomonadota</taxon>
        <taxon>Betaproteobacteria</taxon>
        <taxon>Burkholderiales</taxon>
        <taxon>Comamonadaceae</taxon>
        <taxon>Comamonas</taxon>
    </lineage>
</organism>
<evidence type="ECO:0000256" key="2">
    <source>
        <dbReference type="ARBA" id="ARBA00015195"/>
    </source>
</evidence>
<dbReference type="GO" id="GO:0005829">
    <property type="term" value="C:cytosol"/>
    <property type="evidence" value="ECO:0007669"/>
    <property type="project" value="TreeGrafter"/>
</dbReference>
<evidence type="ECO:0000256" key="7">
    <source>
        <dbReference type="ARBA" id="ARBA00024910"/>
    </source>
</evidence>
<dbReference type="GO" id="GO:0000921">
    <property type="term" value="P:septin ring assembly"/>
    <property type="evidence" value="ECO:0007669"/>
    <property type="project" value="TreeGrafter"/>
</dbReference>
<keyword evidence="4 11" id="KW-0132">Cell division</keyword>
<dbReference type="Proteomes" id="UP000053300">
    <property type="component" value="Unassembled WGS sequence"/>
</dbReference>
<dbReference type="EMBL" id="CP020121">
    <property type="protein sequence ID" value="AQZ98823.1"/>
    <property type="molecule type" value="Genomic_DNA"/>
</dbReference>
<gene>
    <name evidence="12" type="ORF">AS359_10385</name>
    <name evidence="11" type="ORF">B5M06_11755</name>
</gene>
<keyword evidence="5" id="KW-0717">Septation</keyword>
<dbReference type="PANTHER" id="PTHR34981">
    <property type="entry name" value="CELL DIVISION PROTEIN ZAPA"/>
    <property type="match status" value="1"/>
</dbReference>
<protein>
    <recommendedName>
        <fullName evidence="2">Cell division protein ZapA</fullName>
    </recommendedName>
    <alternativeName>
        <fullName evidence="9">Z ring-associated protein ZapA</fullName>
    </alternativeName>
</protein>
<evidence type="ECO:0000313" key="13">
    <source>
        <dbReference type="Proteomes" id="UP000053300"/>
    </source>
</evidence>
<dbReference type="GO" id="GO:0000917">
    <property type="term" value="P:division septum assembly"/>
    <property type="evidence" value="ECO:0007669"/>
    <property type="project" value="UniProtKB-KW"/>
</dbReference>
<accession>A0A1V3TIE7</accession>
<dbReference type="GO" id="GO:0030428">
    <property type="term" value="C:cell septum"/>
    <property type="evidence" value="ECO:0007669"/>
    <property type="project" value="TreeGrafter"/>
</dbReference>
<comment type="subunit">
    <text evidence="8">Homodimer. Interacts with FtsZ.</text>
</comment>
<dbReference type="Gene3D" id="3.30.160.880">
    <property type="entry name" value="Cell division protein ZapA protomer, N-terminal domain"/>
    <property type="match status" value="1"/>
</dbReference>
<evidence type="ECO:0000256" key="8">
    <source>
        <dbReference type="ARBA" id="ARBA00026068"/>
    </source>
</evidence>
<dbReference type="STRING" id="225992.B5M06_11755"/>
<reference evidence="11 14" key="2">
    <citation type="submission" date="2017-03" db="EMBL/GenBank/DDBJ databases">
        <title>Rapid Whole Genome Sequencing of Comamonas kerstersii Causing Continuous ambulatory Peritoneal Dialysis-Associated Peritonitis.</title>
        <authorList>
            <person name="Zheng B."/>
        </authorList>
    </citation>
    <scope>NUCLEOTIDE SEQUENCE [LARGE SCALE GENOMIC DNA]</scope>
    <source>
        <strain evidence="11 14">8943</strain>
    </source>
</reference>
<keyword evidence="6" id="KW-0131">Cell cycle</keyword>
<dbReference type="GO" id="GO:0032153">
    <property type="term" value="C:cell division site"/>
    <property type="evidence" value="ECO:0007669"/>
    <property type="project" value="TreeGrafter"/>
</dbReference>
<dbReference type="Pfam" id="PF05164">
    <property type="entry name" value="ZapA"/>
    <property type="match status" value="1"/>
</dbReference>
<dbReference type="KEGG" id="cke:B5M06_11755"/>
<evidence type="ECO:0000256" key="5">
    <source>
        <dbReference type="ARBA" id="ARBA00023210"/>
    </source>
</evidence>
<dbReference type="PANTHER" id="PTHR34981:SF1">
    <property type="entry name" value="CELL DIVISION PROTEIN ZAPA"/>
    <property type="match status" value="1"/>
</dbReference>
<keyword evidence="13" id="KW-1185">Reference proteome</keyword>
<dbReference type="AlphaFoldDB" id="A0A0W7Z174"/>
<dbReference type="InterPro" id="IPR036192">
    <property type="entry name" value="Cell_div_ZapA-like_sf"/>
</dbReference>
<comment type="function">
    <text evidence="7">Activator of cell division through the inhibition of FtsZ GTPase activity, therefore promoting FtsZ assembly into bundles of protofilaments necessary for the formation of the division Z ring. It is recruited early at mid-cell but it is not essential for cell division.</text>
</comment>
<evidence type="ECO:0000256" key="10">
    <source>
        <dbReference type="SAM" id="MobiDB-lite"/>
    </source>
</evidence>
<evidence type="ECO:0000256" key="9">
    <source>
        <dbReference type="ARBA" id="ARBA00033158"/>
    </source>
</evidence>
<evidence type="ECO:0000313" key="12">
    <source>
        <dbReference type="EMBL" id="KUF41180.1"/>
    </source>
</evidence>
<dbReference type="EMBL" id="LPXH01000025">
    <property type="protein sequence ID" value="KUF41180.1"/>
    <property type="molecule type" value="Genomic_DNA"/>
</dbReference>
<dbReference type="Proteomes" id="UP000242792">
    <property type="component" value="Chromosome"/>
</dbReference>
<dbReference type="GeneID" id="83039997"/>
<accession>A0A0W7Z174</accession>
<evidence type="ECO:0000256" key="1">
    <source>
        <dbReference type="ARBA" id="ARBA00004496"/>
    </source>
</evidence>
<dbReference type="GO" id="GO:0043093">
    <property type="term" value="P:FtsZ-dependent cytokinesis"/>
    <property type="evidence" value="ECO:0007669"/>
    <property type="project" value="TreeGrafter"/>
</dbReference>
<dbReference type="InterPro" id="IPR042233">
    <property type="entry name" value="Cell_div_ZapA_N"/>
</dbReference>
<evidence type="ECO:0000313" key="11">
    <source>
        <dbReference type="EMBL" id="AQZ98823.1"/>
    </source>
</evidence>
<dbReference type="SUPFAM" id="SSF102829">
    <property type="entry name" value="Cell division protein ZapA-like"/>
    <property type="match status" value="1"/>
</dbReference>
<accession>A0A1V0BFV3</accession>
<name>A0A0W7Z174_9BURK</name>
<evidence type="ECO:0000313" key="14">
    <source>
        <dbReference type="Proteomes" id="UP000242792"/>
    </source>
</evidence>
<reference evidence="12 13" key="1">
    <citation type="submission" date="2015-12" db="EMBL/GenBank/DDBJ databases">
        <title>Complete genome sequence of a multi-drug resistant strain Acidovorax sp. 12322-1.</title>
        <authorList>
            <person name="Ming D."/>
            <person name="Wang M."/>
            <person name="Hu S."/>
            <person name="Zhou Y."/>
            <person name="Jiang T."/>
        </authorList>
    </citation>
    <scope>NUCLEOTIDE SEQUENCE [LARGE SCALE GENOMIC DNA]</scope>
    <source>
        <strain evidence="12 13">12322-1</strain>
    </source>
</reference>
<dbReference type="OrthoDB" id="5297208at2"/>